<evidence type="ECO:0000259" key="1">
    <source>
        <dbReference type="Pfam" id="PF04466"/>
    </source>
</evidence>
<evidence type="ECO:0000259" key="2">
    <source>
        <dbReference type="Pfam" id="PF17288"/>
    </source>
</evidence>
<dbReference type="OrthoDB" id="9768556at2"/>
<evidence type="ECO:0000313" key="3">
    <source>
        <dbReference type="EMBL" id="CUP24813.1"/>
    </source>
</evidence>
<dbReference type="Gene3D" id="3.30.420.280">
    <property type="match status" value="1"/>
</dbReference>
<dbReference type="STRING" id="39482.ERS852491_04648"/>
<feature type="domain" description="Phage terminase large subunit N-terminal" evidence="1">
    <location>
        <begin position="32"/>
        <end position="233"/>
    </location>
</feature>
<dbReference type="EMBL" id="CYZU01000071">
    <property type="protein sequence ID" value="CUP24813.1"/>
    <property type="molecule type" value="Genomic_DNA"/>
</dbReference>
<reference evidence="3 4" key="1">
    <citation type="submission" date="2015-09" db="EMBL/GenBank/DDBJ databases">
        <authorList>
            <consortium name="Pathogen Informatics"/>
        </authorList>
    </citation>
    <scope>NUCLEOTIDE SEQUENCE [LARGE SCALE GENOMIC DNA]</scope>
    <source>
        <strain evidence="3 4">2789STDY5834876</strain>
    </source>
</reference>
<dbReference type="NCBIfam" id="TIGR01547">
    <property type="entry name" value="phage_term_2"/>
    <property type="match status" value="1"/>
</dbReference>
<evidence type="ECO:0000313" key="4">
    <source>
        <dbReference type="Proteomes" id="UP000095544"/>
    </source>
</evidence>
<dbReference type="Gene3D" id="3.40.50.300">
    <property type="entry name" value="P-loop containing nucleotide triphosphate hydrolases"/>
    <property type="match status" value="1"/>
</dbReference>
<name>A0A174LL03_9FIRM</name>
<dbReference type="InterPro" id="IPR035412">
    <property type="entry name" value="Terminase_L_N"/>
</dbReference>
<sequence length="429" mass="49089">MTSQSQITQVRLTDLIAPSFYGLHRDIAEHNHTHYKLSGGRGSTKSSFISIEIIFGMMQDPAANAIAMRRVGRFLEESVFEQLRWAIDALGVADKWKVRLSPLGLTYIPYGNKIIFRGADDPQKIKSVKLKNGYFKYIWFEERSEFEGPEEERTILQSLMRGGSDYFVFYSWNPPKSMNNWVNQDVLEERPDTAVSHTDYRTVPREWLGEQFFIEAEHLRETKPKAYEHEYLGIATGTGGAVFENVTVRTITDDEIAIFDRIRQGLDFGYGADPLAYIKMHYNSKQKRLFLFGEIYAVKLGNTKAAREIRKFNPLNKIITADSEEPRAIAALNELGLRIIGAKKGPGSVDYGMEFLSDELEEIIIDPKRCPNAAREFTSYELEMDKDGNFKGSYPDKNNHTIDAVRYGMEDSMIRRKAKIKNKAKAGFH</sequence>
<dbReference type="Proteomes" id="UP000095544">
    <property type="component" value="Unassembled WGS sequence"/>
</dbReference>
<protein>
    <submittedName>
        <fullName evidence="3">Phage terminase, large subunit, PBSX family</fullName>
    </submittedName>
</protein>
<dbReference type="Pfam" id="PF04466">
    <property type="entry name" value="Terminase_3"/>
    <property type="match status" value="1"/>
</dbReference>
<dbReference type="RefSeq" id="WP_083487187.1">
    <property type="nucleotide sequence ID" value="NZ_CYZU01000071.1"/>
</dbReference>
<dbReference type="PANTHER" id="PTHR39184:SF1">
    <property type="entry name" value="PBSX PHAGE TERMINASE LARGE SUBUNIT"/>
    <property type="match status" value="1"/>
</dbReference>
<dbReference type="PANTHER" id="PTHR39184">
    <property type="match status" value="1"/>
</dbReference>
<proteinExistence type="predicted"/>
<dbReference type="InterPro" id="IPR006437">
    <property type="entry name" value="Phage_terminase_lsu"/>
</dbReference>
<dbReference type="InterPro" id="IPR027417">
    <property type="entry name" value="P-loop_NTPase"/>
</dbReference>
<dbReference type="Pfam" id="PF17288">
    <property type="entry name" value="Terminase_3C"/>
    <property type="match status" value="1"/>
</dbReference>
<dbReference type="AlphaFoldDB" id="A0A174LL03"/>
<accession>A0A174LL03</accession>
<feature type="domain" description="Phage terminase large subunit C-terminal" evidence="2">
    <location>
        <begin position="267"/>
        <end position="411"/>
    </location>
</feature>
<dbReference type="InterPro" id="IPR052380">
    <property type="entry name" value="Viral_DNA_packaging_terminase"/>
</dbReference>
<dbReference type="InterPro" id="IPR035413">
    <property type="entry name" value="Terminase_L_C"/>
</dbReference>
<gene>
    <name evidence="3" type="ORF">ERS852491_04648</name>
</gene>
<organism evidence="3 4">
    <name type="scientific">Faecalicatena contorta</name>
    <dbReference type="NCBI Taxonomy" id="39482"/>
    <lineage>
        <taxon>Bacteria</taxon>
        <taxon>Bacillati</taxon>
        <taxon>Bacillota</taxon>
        <taxon>Clostridia</taxon>
        <taxon>Lachnospirales</taxon>
        <taxon>Lachnospiraceae</taxon>
        <taxon>Faecalicatena</taxon>
    </lineage>
</organism>